<evidence type="ECO:0000256" key="6">
    <source>
        <dbReference type="PROSITE-ProRule" id="PRU01091"/>
    </source>
</evidence>
<dbReference type="InterPro" id="IPR001789">
    <property type="entry name" value="Sig_transdc_resp-reg_receiver"/>
</dbReference>
<dbReference type="InterPro" id="IPR011006">
    <property type="entry name" value="CheY-like_superfamily"/>
</dbReference>
<evidence type="ECO:0000256" key="5">
    <source>
        <dbReference type="PROSITE-ProRule" id="PRU00169"/>
    </source>
</evidence>
<dbReference type="Proteomes" id="UP001301216">
    <property type="component" value="Unassembled WGS sequence"/>
</dbReference>
<protein>
    <recommendedName>
        <fullName evidence="1">Flagellar transcriptional regulator FtcR</fullName>
    </recommendedName>
</protein>
<feature type="DNA-binding region" description="OmpR/PhoB-type" evidence="6">
    <location>
        <begin position="127"/>
        <end position="226"/>
    </location>
</feature>
<dbReference type="Gene3D" id="1.10.10.10">
    <property type="entry name" value="Winged helix-like DNA-binding domain superfamily/Winged helix DNA-binding domain"/>
    <property type="match status" value="1"/>
</dbReference>
<dbReference type="Pfam" id="PF00486">
    <property type="entry name" value="Trans_reg_C"/>
    <property type="match status" value="1"/>
</dbReference>
<feature type="domain" description="OmpR/PhoB-type" evidence="8">
    <location>
        <begin position="127"/>
        <end position="226"/>
    </location>
</feature>
<sequence length="227" mass="25740">MIVVVDERELVTEGYSSWFGREGITTTGFRPCDFNDWVETVPQHDIMAVEAFLIGECAGQSGLPSLIRERCKAPVIAVNDRPSLEHTLELFQSGVDDVVRKPVHVREILARINAIRRRIGIAGSSDDDGTELGPIKVFSDGRDPQVNGIDFILPRRERRILEYLVANQGRRLNKTQIFNAIYGIFDSEVEENVVESHISKLRKKLREKLGFDPIDSKRFLGYCINIE</sequence>
<keyword evidence="3 6" id="KW-0238">DNA-binding</keyword>
<comment type="caution">
    <text evidence="5">Lacks conserved residue(s) required for the propagation of feature annotation.</text>
</comment>
<dbReference type="Gene3D" id="3.40.50.2300">
    <property type="match status" value="1"/>
</dbReference>
<evidence type="ECO:0000256" key="1">
    <source>
        <dbReference type="ARBA" id="ARBA00015404"/>
    </source>
</evidence>
<evidence type="ECO:0000256" key="4">
    <source>
        <dbReference type="ARBA" id="ARBA00023163"/>
    </source>
</evidence>
<dbReference type="RefSeq" id="WP_265985051.1">
    <property type="nucleotide sequence ID" value="NZ_JAPHAV010000005.1"/>
</dbReference>
<evidence type="ECO:0000313" key="10">
    <source>
        <dbReference type="Proteomes" id="UP001301216"/>
    </source>
</evidence>
<evidence type="ECO:0000256" key="3">
    <source>
        <dbReference type="ARBA" id="ARBA00023125"/>
    </source>
</evidence>
<evidence type="ECO:0000256" key="2">
    <source>
        <dbReference type="ARBA" id="ARBA00023015"/>
    </source>
</evidence>
<dbReference type="SUPFAM" id="SSF46894">
    <property type="entry name" value="C-terminal effector domain of the bipartite response regulators"/>
    <property type="match status" value="1"/>
</dbReference>
<dbReference type="PROSITE" id="PS51755">
    <property type="entry name" value="OMPR_PHOB"/>
    <property type="match status" value="1"/>
</dbReference>
<dbReference type="InterPro" id="IPR036388">
    <property type="entry name" value="WH-like_DNA-bd_sf"/>
</dbReference>
<keyword evidence="4" id="KW-0804">Transcription</keyword>
<dbReference type="SUPFAM" id="SSF52172">
    <property type="entry name" value="CheY-like"/>
    <property type="match status" value="1"/>
</dbReference>
<keyword evidence="10" id="KW-1185">Reference proteome</keyword>
<evidence type="ECO:0000313" key="9">
    <source>
        <dbReference type="EMBL" id="MCX2697505.1"/>
    </source>
</evidence>
<dbReference type="SMART" id="SM00862">
    <property type="entry name" value="Trans_reg_C"/>
    <property type="match status" value="1"/>
</dbReference>
<proteinExistence type="predicted"/>
<evidence type="ECO:0000259" key="7">
    <source>
        <dbReference type="PROSITE" id="PS50110"/>
    </source>
</evidence>
<dbReference type="CDD" id="cd00383">
    <property type="entry name" value="trans_reg_C"/>
    <property type="match status" value="1"/>
</dbReference>
<keyword evidence="2" id="KW-0805">Transcription regulation</keyword>
<dbReference type="InterPro" id="IPR039420">
    <property type="entry name" value="WalR-like"/>
</dbReference>
<dbReference type="InterPro" id="IPR001867">
    <property type="entry name" value="OmpR/PhoB-type_DNA-bd"/>
</dbReference>
<name>A0ABT3QPL7_9HYPH</name>
<dbReference type="EMBL" id="JAPHAV010000005">
    <property type="protein sequence ID" value="MCX2697505.1"/>
    <property type="molecule type" value="Genomic_DNA"/>
</dbReference>
<dbReference type="PANTHER" id="PTHR48111">
    <property type="entry name" value="REGULATOR OF RPOS"/>
    <property type="match status" value="1"/>
</dbReference>
<accession>A0ABT3QPL7</accession>
<gene>
    <name evidence="9" type="ORF">OPR82_12115</name>
</gene>
<comment type="caution">
    <text evidence="9">The sequence shown here is derived from an EMBL/GenBank/DDBJ whole genome shotgun (WGS) entry which is preliminary data.</text>
</comment>
<reference evidence="9 10" key="1">
    <citation type="submission" date="2022-11" db="EMBL/GenBank/DDBJ databases">
        <title>Brucella sp. YY2X, whole genome shotgun sequencing project.</title>
        <authorList>
            <person name="Yang Y."/>
        </authorList>
    </citation>
    <scope>NUCLEOTIDE SEQUENCE [LARGE SCALE GENOMIC DNA]</scope>
    <source>
        <strain evidence="9 10">YY2X</strain>
    </source>
</reference>
<evidence type="ECO:0000259" key="8">
    <source>
        <dbReference type="PROSITE" id="PS51755"/>
    </source>
</evidence>
<organism evidence="9 10">
    <name type="scientific">Ochrobactrum chromiisoli</name>
    <dbReference type="NCBI Taxonomy" id="2993941"/>
    <lineage>
        <taxon>Bacteria</taxon>
        <taxon>Pseudomonadati</taxon>
        <taxon>Pseudomonadota</taxon>
        <taxon>Alphaproteobacteria</taxon>
        <taxon>Hyphomicrobiales</taxon>
        <taxon>Brucellaceae</taxon>
        <taxon>Brucella/Ochrobactrum group</taxon>
        <taxon>Ochrobactrum</taxon>
    </lineage>
</organism>
<dbReference type="PROSITE" id="PS50110">
    <property type="entry name" value="RESPONSE_REGULATORY"/>
    <property type="match status" value="1"/>
</dbReference>
<dbReference type="PANTHER" id="PTHR48111:SF67">
    <property type="entry name" value="TRANSCRIPTIONAL REGULATORY PROTEIN TCTD"/>
    <property type="match status" value="1"/>
</dbReference>
<dbReference type="InterPro" id="IPR016032">
    <property type="entry name" value="Sig_transdc_resp-reg_C-effctor"/>
</dbReference>
<feature type="domain" description="Response regulatory" evidence="7">
    <location>
        <begin position="1"/>
        <end position="116"/>
    </location>
</feature>